<dbReference type="Pfam" id="PF11197">
    <property type="entry name" value="DUF2835"/>
    <property type="match status" value="1"/>
</dbReference>
<dbReference type="InterPro" id="IPR021363">
    <property type="entry name" value="DUF2835"/>
</dbReference>
<organism evidence="1 2">
    <name type="scientific">Alkalimonas mucilaginosa</name>
    <dbReference type="NCBI Taxonomy" id="3057676"/>
    <lineage>
        <taxon>Bacteria</taxon>
        <taxon>Pseudomonadati</taxon>
        <taxon>Pseudomonadota</taxon>
        <taxon>Gammaproteobacteria</taxon>
        <taxon>Alkalimonas</taxon>
    </lineage>
</organism>
<sequence length="73" mass="8551">MVVYHFSLHLSARECLGYYQGQYRNFIVTAQSGERIQIAVKHFHRFIQKDGIHGIFTIWLDTNGKLIKLIKNS</sequence>
<proteinExistence type="predicted"/>
<reference evidence="1 2" key="1">
    <citation type="submission" date="2023-06" db="EMBL/GenBank/DDBJ databases">
        <title>Alkalimonas sp., MEB004 an alkaliphilic bacterium isolated from Lonar Lake, India.</title>
        <authorList>
            <person name="Joshi A."/>
            <person name="Thite S."/>
        </authorList>
    </citation>
    <scope>NUCLEOTIDE SEQUENCE [LARGE SCALE GENOMIC DNA]</scope>
    <source>
        <strain evidence="1 2">MEB004</strain>
    </source>
</reference>
<dbReference type="RefSeq" id="WP_330086885.1">
    <property type="nucleotide sequence ID" value="NZ_JAUGZK010000003.1"/>
</dbReference>
<name>A0ABU7JD14_9GAMM</name>
<accession>A0ABU7JD14</accession>
<keyword evidence="2" id="KW-1185">Reference proteome</keyword>
<evidence type="ECO:0000313" key="1">
    <source>
        <dbReference type="EMBL" id="MEE2023529.1"/>
    </source>
</evidence>
<gene>
    <name evidence="1" type="ORF">QWF21_04665</name>
</gene>
<dbReference type="Proteomes" id="UP001339167">
    <property type="component" value="Unassembled WGS sequence"/>
</dbReference>
<protein>
    <submittedName>
        <fullName evidence="1">DUF2835 family protein</fullName>
    </submittedName>
</protein>
<evidence type="ECO:0000313" key="2">
    <source>
        <dbReference type="Proteomes" id="UP001339167"/>
    </source>
</evidence>
<comment type="caution">
    <text evidence="1">The sequence shown here is derived from an EMBL/GenBank/DDBJ whole genome shotgun (WGS) entry which is preliminary data.</text>
</comment>
<dbReference type="EMBL" id="JAUGZK010000003">
    <property type="protein sequence ID" value="MEE2023529.1"/>
    <property type="molecule type" value="Genomic_DNA"/>
</dbReference>